<name>Q5JHM6_THEKO</name>
<dbReference type="KEGG" id="tko:TK2199"/>
<organism evidence="1 2">
    <name type="scientific">Thermococcus kodakarensis (strain ATCC BAA-918 / JCM 12380 / KOD1)</name>
    <name type="common">Pyrococcus kodakaraensis (strain KOD1)</name>
    <dbReference type="NCBI Taxonomy" id="69014"/>
    <lineage>
        <taxon>Archaea</taxon>
        <taxon>Methanobacteriati</taxon>
        <taxon>Methanobacteriota</taxon>
        <taxon>Thermococci</taxon>
        <taxon>Thermococcales</taxon>
        <taxon>Thermococcaceae</taxon>
        <taxon>Thermococcus</taxon>
    </lineage>
</organism>
<sequence>MYAAELKKVFEVQREISDIHPILKKVYPIVVVKGDELWIFEPDESKQTYNLVKTAKSKTPLPEGIRAAFPVEEYDYKMACVVSDDVFESLRGYVSIFHEFVHCYQFECCELELKKSLEVFLEEQAKGNYSWELNYPFPYEKGEFQRAYAEFLSALERGDAEGVKKSRRELREHLTKKEYEYMVWQEWKEGLARFIENRILRRLGLPENHYGLEKPWDRTLFYEGGARFIDFLTGGSPTDLKGLFKSMMEF</sequence>
<dbReference type="HOGENOM" id="CLU_1109547_0_0_2"/>
<dbReference type="GeneID" id="78448739"/>
<dbReference type="InParanoid" id="Q5JHM6"/>
<dbReference type="RefSeq" id="WP_011251149.1">
    <property type="nucleotide sequence ID" value="NC_006624.1"/>
</dbReference>
<keyword evidence="2" id="KW-1185">Reference proteome</keyword>
<dbReference type="Proteomes" id="UP000000536">
    <property type="component" value="Chromosome"/>
</dbReference>
<reference evidence="1 2" key="1">
    <citation type="journal article" date="2005" name="Genome Res.">
        <title>Complete genome sequence of the hyperthermophilic archaeon Thermococcus kodakaraensis KOD1 and comparison with Pyrococcus genomes.</title>
        <authorList>
            <person name="Fukui T."/>
            <person name="Atomi H."/>
            <person name="Kanai T."/>
            <person name="Matsumi R."/>
            <person name="Fujiwara S."/>
            <person name="Imanaka T."/>
        </authorList>
    </citation>
    <scope>NUCLEOTIDE SEQUENCE [LARGE SCALE GENOMIC DNA]</scope>
    <source>
        <strain evidence="2">ATCC BAA-918 / JCM 12380 / KOD1</strain>
    </source>
</reference>
<dbReference type="EMBL" id="AP006878">
    <property type="protein sequence ID" value="BAD86388.1"/>
    <property type="molecule type" value="Genomic_DNA"/>
</dbReference>
<proteinExistence type="predicted"/>
<protein>
    <submittedName>
        <fullName evidence="1">Uncharacterized protein</fullName>
    </submittedName>
</protein>
<dbReference type="EnsemblBacteria" id="BAD86388">
    <property type="protein sequence ID" value="BAD86388"/>
    <property type="gene ID" value="TK2199"/>
</dbReference>
<dbReference type="OrthoDB" id="88136at2157"/>
<gene>
    <name evidence="1" type="ordered locus">TK2199</name>
</gene>
<dbReference type="PATRIC" id="fig|69014.16.peg.2154"/>
<accession>Q5JHM6</accession>
<evidence type="ECO:0000313" key="1">
    <source>
        <dbReference type="EMBL" id="BAD86388.1"/>
    </source>
</evidence>
<evidence type="ECO:0000313" key="2">
    <source>
        <dbReference type="Proteomes" id="UP000000536"/>
    </source>
</evidence>
<dbReference type="AlphaFoldDB" id="Q5JHM6"/>